<dbReference type="Gene3D" id="3.40.50.720">
    <property type="entry name" value="NAD(P)-binding Rossmann-like Domain"/>
    <property type="match status" value="2"/>
</dbReference>
<dbReference type="RefSeq" id="WP_147154804.1">
    <property type="nucleotide sequence ID" value="NZ_BKAJ01000131.1"/>
</dbReference>
<evidence type="ECO:0000313" key="6">
    <source>
        <dbReference type="Proteomes" id="UP000321058"/>
    </source>
</evidence>
<dbReference type="GO" id="GO:0001221">
    <property type="term" value="F:transcription coregulator binding"/>
    <property type="evidence" value="ECO:0007669"/>
    <property type="project" value="TreeGrafter"/>
</dbReference>
<dbReference type="GO" id="GO:0051287">
    <property type="term" value="F:NAD binding"/>
    <property type="evidence" value="ECO:0007669"/>
    <property type="project" value="InterPro"/>
</dbReference>
<evidence type="ECO:0000256" key="2">
    <source>
        <dbReference type="RuleBase" id="RU003719"/>
    </source>
</evidence>
<dbReference type="InterPro" id="IPR006139">
    <property type="entry name" value="D-isomer_2_OHA_DH_cat_dom"/>
</dbReference>
<dbReference type="GO" id="GO:0140297">
    <property type="term" value="F:DNA-binding transcription factor binding"/>
    <property type="evidence" value="ECO:0007669"/>
    <property type="project" value="TreeGrafter"/>
</dbReference>
<organism evidence="5 6">
    <name type="scientific">Reyranella soli</name>
    <dbReference type="NCBI Taxonomy" id="1230389"/>
    <lineage>
        <taxon>Bacteria</taxon>
        <taxon>Pseudomonadati</taxon>
        <taxon>Pseudomonadota</taxon>
        <taxon>Alphaproteobacteria</taxon>
        <taxon>Hyphomicrobiales</taxon>
        <taxon>Reyranellaceae</taxon>
        <taxon>Reyranella</taxon>
    </lineage>
</organism>
<name>A0A512NKF2_9HYPH</name>
<accession>A0A512NKF2</accession>
<dbReference type="Pfam" id="PF02826">
    <property type="entry name" value="2-Hacid_dh_C"/>
    <property type="match status" value="1"/>
</dbReference>
<proteinExistence type="inferred from homology"/>
<dbReference type="SUPFAM" id="SSF52283">
    <property type="entry name" value="Formate/glycerate dehydrogenase catalytic domain-like"/>
    <property type="match status" value="1"/>
</dbReference>
<comment type="similarity">
    <text evidence="2">Belongs to the D-isomer specific 2-hydroxyacid dehydrogenase family.</text>
</comment>
<dbReference type="SUPFAM" id="SSF51735">
    <property type="entry name" value="NAD(P)-binding Rossmann-fold domains"/>
    <property type="match status" value="1"/>
</dbReference>
<evidence type="ECO:0000259" key="4">
    <source>
        <dbReference type="Pfam" id="PF02826"/>
    </source>
</evidence>
<gene>
    <name evidence="5" type="ORF">RSO01_65850</name>
</gene>
<dbReference type="Pfam" id="PF00389">
    <property type="entry name" value="2-Hacid_dh"/>
    <property type="match status" value="1"/>
</dbReference>
<evidence type="ECO:0000256" key="1">
    <source>
        <dbReference type="ARBA" id="ARBA00023002"/>
    </source>
</evidence>
<keyword evidence="6" id="KW-1185">Reference proteome</keyword>
<dbReference type="Proteomes" id="UP000321058">
    <property type="component" value="Unassembled WGS sequence"/>
</dbReference>
<dbReference type="InterPro" id="IPR043322">
    <property type="entry name" value="CtBP"/>
</dbReference>
<dbReference type="AlphaFoldDB" id="A0A512NKF2"/>
<dbReference type="PANTHER" id="PTHR46029">
    <property type="entry name" value="C-TERMINAL-BINDING PROTEIN"/>
    <property type="match status" value="1"/>
</dbReference>
<dbReference type="InterPro" id="IPR036291">
    <property type="entry name" value="NAD(P)-bd_dom_sf"/>
</dbReference>
<dbReference type="OrthoDB" id="9793626at2"/>
<feature type="domain" description="D-isomer specific 2-hydroxyacid dehydrogenase NAD-binding" evidence="4">
    <location>
        <begin position="104"/>
        <end position="293"/>
    </location>
</feature>
<keyword evidence="1 2" id="KW-0560">Oxidoreductase</keyword>
<evidence type="ECO:0000259" key="3">
    <source>
        <dbReference type="Pfam" id="PF00389"/>
    </source>
</evidence>
<evidence type="ECO:0000313" key="5">
    <source>
        <dbReference type="EMBL" id="GEP59419.1"/>
    </source>
</evidence>
<protein>
    <recommendedName>
        <fullName evidence="7">Dehydrogenase</fullName>
    </recommendedName>
</protein>
<dbReference type="InterPro" id="IPR006140">
    <property type="entry name" value="D-isomer_DH_NAD-bd"/>
</dbReference>
<dbReference type="PANTHER" id="PTHR46029:SF7">
    <property type="entry name" value="C-TERMINAL-BINDING PROTEIN"/>
    <property type="match status" value="1"/>
</dbReference>
<dbReference type="InterPro" id="IPR051638">
    <property type="entry name" value="CTBP_dehydrogenase"/>
</dbReference>
<dbReference type="GO" id="GO:0016616">
    <property type="term" value="F:oxidoreductase activity, acting on the CH-OH group of donors, NAD or NADP as acceptor"/>
    <property type="evidence" value="ECO:0007669"/>
    <property type="project" value="InterPro"/>
</dbReference>
<dbReference type="InterPro" id="IPR029753">
    <property type="entry name" value="D-isomer_DH_CS"/>
</dbReference>
<dbReference type="GO" id="GO:0003714">
    <property type="term" value="F:transcription corepressor activity"/>
    <property type="evidence" value="ECO:0007669"/>
    <property type="project" value="InterPro"/>
</dbReference>
<dbReference type="GO" id="GO:0006357">
    <property type="term" value="P:regulation of transcription by RNA polymerase II"/>
    <property type="evidence" value="ECO:0007669"/>
    <property type="project" value="TreeGrafter"/>
</dbReference>
<dbReference type="EMBL" id="BKAJ01000131">
    <property type="protein sequence ID" value="GEP59419.1"/>
    <property type="molecule type" value="Genomic_DNA"/>
</dbReference>
<dbReference type="CDD" id="cd05299">
    <property type="entry name" value="CtBP_dh"/>
    <property type="match status" value="1"/>
</dbReference>
<feature type="domain" description="D-isomer specific 2-hydroxyacid dehydrogenase catalytic" evidence="3">
    <location>
        <begin position="55"/>
        <end position="325"/>
    </location>
</feature>
<evidence type="ECO:0008006" key="7">
    <source>
        <dbReference type="Google" id="ProtNLM"/>
    </source>
</evidence>
<comment type="caution">
    <text evidence="5">The sequence shown here is derived from an EMBL/GenBank/DDBJ whole genome shotgun (WGS) entry which is preliminary data.</text>
</comment>
<sequence>MAMRILWPNLPARLVTVATEAVGSGFELQFHEKFEDVSDEQWAKADAVVGGCPPPYIDKLKACRIFVKYGVGYDDVDIERFGKLGIPVCNVPDYGTREVADHAIALMMTLAKSVAYHDSELRADLKGNWRPQHNPFGRRLSVCTFGVVGMGRIGTAAALRAKAFDMDVVFYDPYQPNGYQFAIGVRRADTLAELMGQCDFVSIHTPLTAETRGLIGAEAFAAAKRGVILINTARGPVVDIDALHDAMKDGTVQAAGLDVLPEEPANAQRRLIAAWQKNEDWIRHRLLLTPHSAFYTPESFRDNRGFAARTAARYLRDGRLENCVNKQFLIPKV</sequence>
<reference evidence="5 6" key="1">
    <citation type="submission" date="2019-07" db="EMBL/GenBank/DDBJ databases">
        <title>Whole genome shotgun sequence of Reyranella soli NBRC 108950.</title>
        <authorList>
            <person name="Hosoyama A."/>
            <person name="Uohara A."/>
            <person name="Ohji S."/>
            <person name="Ichikawa N."/>
        </authorList>
    </citation>
    <scope>NUCLEOTIDE SEQUENCE [LARGE SCALE GENOMIC DNA]</scope>
    <source>
        <strain evidence="5 6">NBRC 108950</strain>
    </source>
</reference>
<dbReference type="PROSITE" id="PS00671">
    <property type="entry name" value="D_2_HYDROXYACID_DH_3"/>
    <property type="match status" value="1"/>
</dbReference>